<dbReference type="EMBL" id="JACTNZ010000012">
    <property type="protein sequence ID" value="KAG5520881.1"/>
    <property type="molecule type" value="Genomic_DNA"/>
</dbReference>
<evidence type="ECO:0000313" key="2">
    <source>
        <dbReference type="EMBL" id="KAG5520881.1"/>
    </source>
</evidence>
<dbReference type="Proteomes" id="UP000823749">
    <property type="component" value="Chromosome 12"/>
</dbReference>
<name>A0AAV6HX97_9ERIC</name>
<protein>
    <submittedName>
        <fullName evidence="2">Uncharacterized protein</fullName>
    </submittedName>
</protein>
<comment type="caution">
    <text evidence="2">The sequence shown here is derived from an EMBL/GenBank/DDBJ whole genome shotgun (WGS) entry which is preliminary data.</text>
</comment>
<sequence>MEYAYPSQYPEYVQEQFNSVPCFPEPSYNCYSNSYNSGWQKHSNFTWTQQVPDPYYAPYPKPHISNTSDPWAYYPTSQQEPYQHLAPTPSQNYSLDFQVKMLQTLNEFEANTQVYTQLLHSQTQSFSKIETYADQIGIAISKWDEKILSNNEQLVDTEYMGDAWDVGKSLTNSKDPRVEELSSKGSDVDSSPPFLSSTSETMSNFQLEALQHDSMYVPLGPVETFSMVTPLHVSQTDREEEKIVSLLASEGIELGHDFPNSAAHDTFDIDKHSPNDEEVSNVCMISSLVNNAFNNSSSDDSLETNLAHCGYDFEHDELSEQASSLLDSAPWSTIDEWISKGEPLHPSALSPLPFAIGSPDCELELSSPDPSVELLGPVEIMSVVICPHSDQSIKERIIGDNGPSFKESVCDFIIEAASFGSTHRILLGVVLFKKTFPWMCAGVGVGERFLLLVRSHASLPPGRAPASESESATRGSLLLVRSRVPSSVPFTSSHLRLPPLGMLKSLLFAFTKPDEDLSPAHGDESNFLLGLWLNQFELNRLSKSYIRTRIKICISADSHHHLCALIGISQPGSTTAADLAMWKQAEASRDARKCICFMLVSLYNIVPSIQTSCRSNLVSLVRLLKRKKFTPLQVREIKKTPFANLLLAMTKPEINELFVKKSSEITLKLVEKYKGEGYFDLGGKLVKISAKDLTLIFGIKSRPNKIHLQGNPRRPILDFPDRVFKIEKEMLVSRMKIFLKKAFTEDSSENAQDIARVLMMLVLATIFVPLSQPKLSWAYCPLIEDHNTSTTYAWSTFITKHLVKELDTKRTNPTTVGGCVLGLLYWLCEHTSIMNMRQSKDNCPRFMKWDMNDLPEALARTLLESLNPEMVKDAELEPNNEKEKKLLHFLKQIENESDVKDDDTQECSLDHDGSKSEKDEGVEATNNDTNNLISNLLKKN</sequence>
<feature type="region of interest" description="Disordered" evidence="1">
    <location>
        <begin position="897"/>
        <end position="940"/>
    </location>
</feature>
<organism evidence="2 3">
    <name type="scientific">Rhododendron griersonianum</name>
    <dbReference type="NCBI Taxonomy" id="479676"/>
    <lineage>
        <taxon>Eukaryota</taxon>
        <taxon>Viridiplantae</taxon>
        <taxon>Streptophyta</taxon>
        <taxon>Embryophyta</taxon>
        <taxon>Tracheophyta</taxon>
        <taxon>Spermatophyta</taxon>
        <taxon>Magnoliopsida</taxon>
        <taxon>eudicotyledons</taxon>
        <taxon>Gunneridae</taxon>
        <taxon>Pentapetalae</taxon>
        <taxon>asterids</taxon>
        <taxon>Ericales</taxon>
        <taxon>Ericaceae</taxon>
        <taxon>Ericoideae</taxon>
        <taxon>Rhodoreae</taxon>
        <taxon>Rhododendron</taxon>
    </lineage>
</organism>
<proteinExistence type="predicted"/>
<feature type="compositionally biased region" description="Basic and acidic residues" evidence="1">
    <location>
        <begin position="908"/>
        <end position="921"/>
    </location>
</feature>
<feature type="region of interest" description="Disordered" evidence="1">
    <location>
        <begin position="169"/>
        <end position="197"/>
    </location>
</feature>
<evidence type="ECO:0000256" key="1">
    <source>
        <dbReference type="SAM" id="MobiDB-lite"/>
    </source>
</evidence>
<feature type="compositionally biased region" description="Polar residues" evidence="1">
    <location>
        <begin position="183"/>
        <end position="197"/>
    </location>
</feature>
<gene>
    <name evidence="2" type="ORF">RHGRI_033446</name>
</gene>
<evidence type="ECO:0000313" key="3">
    <source>
        <dbReference type="Proteomes" id="UP000823749"/>
    </source>
</evidence>
<accession>A0AAV6HX97</accession>
<reference evidence="2" key="1">
    <citation type="submission" date="2020-08" db="EMBL/GenBank/DDBJ databases">
        <title>Plant Genome Project.</title>
        <authorList>
            <person name="Zhang R.-G."/>
        </authorList>
    </citation>
    <scope>NUCLEOTIDE SEQUENCE</scope>
    <source>
        <strain evidence="2">WSP0</strain>
        <tissue evidence="2">Leaf</tissue>
    </source>
</reference>
<keyword evidence="3" id="KW-1185">Reference proteome</keyword>
<feature type="compositionally biased region" description="Polar residues" evidence="1">
    <location>
        <begin position="924"/>
        <end position="934"/>
    </location>
</feature>
<dbReference type="AlphaFoldDB" id="A0AAV6HX97"/>